<dbReference type="EMBL" id="JANARS010000012">
    <property type="protein sequence ID" value="MCP3424215.1"/>
    <property type="molecule type" value="Genomic_DNA"/>
</dbReference>
<comment type="caution">
    <text evidence="7">The sequence shown here is derived from an EMBL/GenBank/DDBJ whole genome shotgun (WGS) entry which is preliminary data.</text>
</comment>
<proteinExistence type="inferred from homology"/>
<name>A0ABT1L2H5_9ACTN</name>
<evidence type="ECO:0000256" key="2">
    <source>
        <dbReference type="ARBA" id="ARBA00022630"/>
    </source>
</evidence>
<dbReference type="Gene3D" id="2.40.110.10">
    <property type="entry name" value="Butyryl-CoA Dehydrogenase, subunit A, domain 2"/>
    <property type="match status" value="1"/>
</dbReference>
<keyword evidence="5" id="KW-0812">Transmembrane</keyword>
<dbReference type="Proteomes" id="UP001204524">
    <property type="component" value="Unassembled WGS sequence"/>
</dbReference>
<evidence type="ECO:0000256" key="1">
    <source>
        <dbReference type="ARBA" id="ARBA00009347"/>
    </source>
</evidence>
<evidence type="ECO:0000256" key="3">
    <source>
        <dbReference type="ARBA" id="ARBA00022827"/>
    </source>
</evidence>
<reference evidence="7 8" key="1">
    <citation type="submission" date="2022-06" db="EMBL/GenBank/DDBJ databases">
        <authorList>
            <person name="So Y."/>
        </authorList>
    </citation>
    <scope>NUCLEOTIDE SEQUENCE [LARGE SCALE GENOMIC DNA]</scope>
    <source>
        <strain evidence="7 8">STR3</strain>
    </source>
</reference>
<dbReference type="InterPro" id="IPR009075">
    <property type="entry name" value="AcylCo_DH/oxidase_C"/>
</dbReference>
<evidence type="ECO:0000313" key="7">
    <source>
        <dbReference type="EMBL" id="MCP3424215.1"/>
    </source>
</evidence>
<dbReference type="Pfam" id="PF00441">
    <property type="entry name" value="Acyl-CoA_dh_1"/>
    <property type="match status" value="1"/>
</dbReference>
<evidence type="ECO:0000259" key="6">
    <source>
        <dbReference type="Pfam" id="PF00441"/>
    </source>
</evidence>
<dbReference type="InterPro" id="IPR009100">
    <property type="entry name" value="AcylCoA_DH/oxidase_NM_dom_sf"/>
</dbReference>
<sequence length="365" mass="38043">MPRKPREPKDHMTTDHASDLPAADVRPVELGPTSLERRDELVELCRRALAAAGDVPAALALVAGDVATLPAPGTGDTAHLWSALASVAAVDLTVARVLEPHLDAQAILGQAGVEAGAGTWGVFAAEGPGEPLRATPDGTSFVLSGRKHWCSLAGELDHALISAWVGTERQLFAVDLDHHGVTAVPGTWVARGLAAVDSGPLDLQAVPARPVGAPGWYLDRPGFAWGAIGVAAVWFGGAVGLARRMVAAAGTREPDQVALVHLGAVDARLHGARATLERAAAALDAGDLSGPEGWRAALRVREVVADACEDVLRRAAHGLGPGPLATEEAHARRVADLELYLRQWHAERDQASLGRLALDDPASSW</sequence>
<dbReference type="SUPFAM" id="SSF47203">
    <property type="entry name" value="Acyl-CoA dehydrogenase C-terminal domain-like"/>
    <property type="match status" value="1"/>
</dbReference>
<feature type="compositionally biased region" description="Basic and acidic residues" evidence="4">
    <location>
        <begin position="1"/>
        <end position="18"/>
    </location>
</feature>
<protein>
    <submittedName>
        <fullName evidence="7">Acyl-CoA/acyl-ACP dehydrogenase</fullName>
    </submittedName>
</protein>
<dbReference type="RefSeq" id="WP_254183371.1">
    <property type="nucleotide sequence ID" value="NZ_JANARS010000012.1"/>
</dbReference>
<feature type="domain" description="Acyl-CoA dehydrogenase/oxidase C-terminal" evidence="6">
    <location>
        <begin position="215"/>
        <end position="336"/>
    </location>
</feature>
<evidence type="ECO:0000256" key="5">
    <source>
        <dbReference type="SAM" id="Phobius"/>
    </source>
</evidence>
<dbReference type="SUPFAM" id="SSF56645">
    <property type="entry name" value="Acyl-CoA dehydrogenase NM domain-like"/>
    <property type="match status" value="1"/>
</dbReference>
<evidence type="ECO:0000313" key="8">
    <source>
        <dbReference type="Proteomes" id="UP001204524"/>
    </source>
</evidence>
<evidence type="ECO:0000256" key="4">
    <source>
        <dbReference type="SAM" id="MobiDB-lite"/>
    </source>
</evidence>
<keyword evidence="2" id="KW-0285">Flavoprotein</keyword>
<keyword evidence="3" id="KW-0274">FAD</keyword>
<dbReference type="InterPro" id="IPR036250">
    <property type="entry name" value="AcylCo_DH-like_C"/>
</dbReference>
<gene>
    <name evidence="7" type="ORF">NCI01_20640</name>
</gene>
<keyword evidence="8" id="KW-1185">Reference proteome</keyword>
<keyword evidence="5" id="KW-1133">Transmembrane helix</keyword>
<feature type="region of interest" description="Disordered" evidence="4">
    <location>
        <begin position="1"/>
        <end position="27"/>
    </location>
</feature>
<accession>A0ABT1L2H5</accession>
<organism evidence="7 8">
    <name type="scientific">Nocardioides pinisoli</name>
    <dbReference type="NCBI Taxonomy" id="2950279"/>
    <lineage>
        <taxon>Bacteria</taxon>
        <taxon>Bacillati</taxon>
        <taxon>Actinomycetota</taxon>
        <taxon>Actinomycetes</taxon>
        <taxon>Propionibacteriales</taxon>
        <taxon>Nocardioidaceae</taxon>
        <taxon>Nocardioides</taxon>
    </lineage>
</organism>
<keyword evidence="5" id="KW-0472">Membrane</keyword>
<feature type="transmembrane region" description="Helical" evidence="5">
    <location>
        <begin position="223"/>
        <end position="242"/>
    </location>
</feature>
<comment type="similarity">
    <text evidence="1">Belongs to the acyl-CoA dehydrogenase family.</text>
</comment>
<dbReference type="InterPro" id="IPR046373">
    <property type="entry name" value="Acyl-CoA_Oxase/DH_mid-dom_sf"/>
</dbReference>